<accession>A0A9N9HC61</accession>
<gene>
    <name evidence="2" type="ORF">RFULGI_LOCUS9423</name>
</gene>
<dbReference type="Proteomes" id="UP000789396">
    <property type="component" value="Unassembled WGS sequence"/>
</dbReference>
<comment type="caution">
    <text evidence="2">The sequence shown here is derived from an EMBL/GenBank/DDBJ whole genome shotgun (WGS) entry which is preliminary data.</text>
</comment>
<feature type="compositionally biased region" description="Basic and acidic residues" evidence="1">
    <location>
        <begin position="1"/>
        <end position="11"/>
    </location>
</feature>
<evidence type="ECO:0000313" key="2">
    <source>
        <dbReference type="EMBL" id="CAG8676120.1"/>
    </source>
</evidence>
<evidence type="ECO:0000256" key="1">
    <source>
        <dbReference type="SAM" id="MobiDB-lite"/>
    </source>
</evidence>
<organism evidence="2 3">
    <name type="scientific">Racocetra fulgida</name>
    <dbReference type="NCBI Taxonomy" id="60492"/>
    <lineage>
        <taxon>Eukaryota</taxon>
        <taxon>Fungi</taxon>
        <taxon>Fungi incertae sedis</taxon>
        <taxon>Mucoromycota</taxon>
        <taxon>Glomeromycotina</taxon>
        <taxon>Glomeromycetes</taxon>
        <taxon>Diversisporales</taxon>
        <taxon>Gigasporaceae</taxon>
        <taxon>Racocetra</taxon>
    </lineage>
</organism>
<keyword evidence="3" id="KW-1185">Reference proteome</keyword>
<feature type="compositionally biased region" description="Acidic residues" evidence="1">
    <location>
        <begin position="12"/>
        <end position="26"/>
    </location>
</feature>
<reference evidence="2" key="1">
    <citation type="submission" date="2021-06" db="EMBL/GenBank/DDBJ databases">
        <authorList>
            <person name="Kallberg Y."/>
            <person name="Tangrot J."/>
            <person name="Rosling A."/>
        </authorList>
    </citation>
    <scope>NUCLEOTIDE SEQUENCE</scope>
    <source>
        <strain evidence="2">IN212</strain>
    </source>
</reference>
<name>A0A9N9HC61_9GLOM</name>
<protein>
    <submittedName>
        <fullName evidence="2">15814_t:CDS:1</fullName>
    </submittedName>
</protein>
<sequence>MEIQDDSRDGYDDNDIEELSENDANEDASGLAELDLYLDTQFEP</sequence>
<proteinExistence type="predicted"/>
<dbReference type="AlphaFoldDB" id="A0A9N9HC61"/>
<evidence type="ECO:0000313" key="3">
    <source>
        <dbReference type="Proteomes" id="UP000789396"/>
    </source>
</evidence>
<feature type="region of interest" description="Disordered" evidence="1">
    <location>
        <begin position="1"/>
        <end position="31"/>
    </location>
</feature>
<dbReference type="EMBL" id="CAJVPZ010016819">
    <property type="protein sequence ID" value="CAG8676120.1"/>
    <property type="molecule type" value="Genomic_DNA"/>
</dbReference>